<evidence type="ECO:0000259" key="1">
    <source>
        <dbReference type="PROSITE" id="PS51459"/>
    </source>
</evidence>
<dbReference type="InterPro" id="IPR053737">
    <property type="entry name" value="Type_II_TA_Toxin"/>
</dbReference>
<dbReference type="EMBL" id="FMZF01000003">
    <property type="protein sequence ID" value="SDC77223.1"/>
    <property type="molecule type" value="Genomic_DNA"/>
</dbReference>
<dbReference type="OrthoDB" id="9802752at2"/>
<organism evidence="2 3">
    <name type="scientific">Geodermatophilus telluris</name>
    <dbReference type="NCBI Taxonomy" id="1190417"/>
    <lineage>
        <taxon>Bacteria</taxon>
        <taxon>Bacillati</taxon>
        <taxon>Actinomycetota</taxon>
        <taxon>Actinomycetes</taxon>
        <taxon>Geodermatophilales</taxon>
        <taxon>Geodermatophilaceae</taxon>
        <taxon>Geodermatophilus</taxon>
    </lineage>
</organism>
<dbReference type="RefSeq" id="WP_091366142.1">
    <property type="nucleotide sequence ID" value="NZ_FMZF01000003.1"/>
</dbReference>
<dbReference type="Proteomes" id="UP000199416">
    <property type="component" value="Unassembled WGS sequence"/>
</dbReference>
<dbReference type="InterPro" id="IPR003812">
    <property type="entry name" value="Fido"/>
</dbReference>
<proteinExistence type="predicted"/>
<gene>
    <name evidence="2" type="ORF">SAMN05660690_2487</name>
</gene>
<protein>
    <submittedName>
        <fullName evidence="2">Death on curing protein</fullName>
    </submittedName>
</protein>
<dbReference type="Pfam" id="PF02661">
    <property type="entry name" value="Fic"/>
    <property type="match status" value="1"/>
</dbReference>
<sequence length="125" mass="13500">MIHLDLEDLLHVARRTLGTVEVRDMGLLASAAARPEATAFGEDAYPTIHHKAAALLHSIARSHPLVDGNKRLSLAATIAFYGLNGVRLTLSNDEAYELIMAIAAGELDDVESIAARLQDCTVPWN</sequence>
<name>A0A1G6PAQ9_9ACTN</name>
<dbReference type="STRING" id="1190417.SAMN05660690_2487"/>
<evidence type="ECO:0000313" key="3">
    <source>
        <dbReference type="Proteomes" id="UP000199416"/>
    </source>
</evidence>
<keyword evidence="3" id="KW-1185">Reference proteome</keyword>
<dbReference type="SUPFAM" id="SSF140931">
    <property type="entry name" value="Fic-like"/>
    <property type="match status" value="1"/>
</dbReference>
<dbReference type="InterPro" id="IPR006440">
    <property type="entry name" value="Doc"/>
</dbReference>
<reference evidence="3" key="1">
    <citation type="submission" date="2016-10" db="EMBL/GenBank/DDBJ databases">
        <authorList>
            <person name="Varghese N."/>
            <person name="Submissions S."/>
        </authorList>
    </citation>
    <scope>NUCLEOTIDE SEQUENCE [LARGE SCALE GENOMIC DNA]</scope>
    <source>
        <strain evidence="3">DSM 45421</strain>
    </source>
</reference>
<dbReference type="PANTHER" id="PTHR39426">
    <property type="entry name" value="HOMOLOGY TO DEATH-ON-CURING PROTEIN OF PHAGE P1"/>
    <property type="match status" value="1"/>
</dbReference>
<dbReference type="PANTHER" id="PTHR39426:SF1">
    <property type="entry name" value="HOMOLOGY TO DEATH-ON-CURING PROTEIN OF PHAGE P1"/>
    <property type="match status" value="1"/>
</dbReference>
<dbReference type="NCBIfam" id="TIGR01550">
    <property type="entry name" value="DOC_P1"/>
    <property type="match status" value="1"/>
</dbReference>
<dbReference type="GO" id="GO:0016301">
    <property type="term" value="F:kinase activity"/>
    <property type="evidence" value="ECO:0007669"/>
    <property type="project" value="InterPro"/>
</dbReference>
<evidence type="ECO:0000313" key="2">
    <source>
        <dbReference type="EMBL" id="SDC77223.1"/>
    </source>
</evidence>
<dbReference type="InterPro" id="IPR036597">
    <property type="entry name" value="Fido-like_dom_sf"/>
</dbReference>
<accession>A0A1G6PAQ9</accession>
<dbReference type="Gene3D" id="1.20.120.1870">
    <property type="entry name" value="Fic/DOC protein, Fido domain"/>
    <property type="match status" value="1"/>
</dbReference>
<dbReference type="PROSITE" id="PS51459">
    <property type="entry name" value="FIDO"/>
    <property type="match status" value="1"/>
</dbReference>
<dbReference type="AlphaFoldDB" id="A0A1G6PAQ9"/>
<feature type="domain" description="Fido" evidence="1">
    <location>
        <begin position="4"/>
        <end position="119"/>
    </location>
</feature>